<accession>A0A4Q1JJ57</accession>
<evidence type="ECO:0000256" key="3">
    <source>
        <dbReference type="ARBA" id="ARBA00011991"/>
    </source>
</evidence>
<dbReference type="InterPro" id="IPR023195">
    <property type="entry name" value="Nict_dMeBzImd_PRibTrfase_N"/>
</dbReference>
<dbReference type="Gene3D" id="3.40.50.10210">
    <property type="match status" value="1"/>
</dbReference>
<evidence type="ECO:0000256" key="7">
    <source>
        <dbReference type="ARBA" id="ARBA00022679"/>
    </source>
</evidence>
<evidence type="ECO:0000256" key="2">
    <source>
        <dbReference type="ARBA" id="ARBA00007110"/>
    </source>
</evidence>
<comment type="pathway">
    <text evidence="1 10">Nucleoside biosynthesis; alpha-ribazole biosynthesis; alpha-ribazole from 5,6-dimethylbenzimidazole: step 1/2.</text>
</comment>
<proteinExistence type="inferred from homology"/>
<evidence type="ECO:0000256" key="4">
    <source>
        <dbReference type="ARBA" id="ARBA00015486"/>
    </source>
</evidence>
<dbReference type="PANTHER" id="PTHR43463">
    <property type="entry name" value="NICOTINATE-NUCLEOTIDE--DIMETHYLBENZIMIDAZOLE PHOSPHORIBOSYLTRANSFERASE"/>
    <property type="match status" value="1"/>
</dbReference>
<dbReference type="SUPFAM" id="SSF52733">
    <property type="entry name" value="Nicotinate mononucleotide:5,6-dimethylbenzimidazole phosphoribosyltransferase (CobT)"/>
    <property type="match status" value="1"/>
</dbReference>
<dbReference type="FunFam" id="3.40.50.10210:FF:000001">
    <property type="entry name" value="Nicotinate-nucleotide--dimethylbenzimidazole phosphoribosyltransferase"/>
    <property type="match status" value="1"/>
</dbReference>
<keyword evidence="7 10" id="KW-0808">Transferase</keyword>
<dbReference type="EC" id="2.4.2.21" evidence="3 10"/>
<evidence type="ECO:0000256" key="10">
    <source>
        <dbReference type="HAMAP-Rule" id="MF_00230"/>
    </source>
</evidence>
<dbReference type="PANTHER" id="PTHR43463:SF1">
    <property type="entry name" value="NICOTINATE-NUCLEOTIDE--DIMETHYLBENZIMIDAZOLE PHOSPHORIBOSYLTRANSFERASE"/>
    <property type="match status" value="1"/>
</dbReference>
<gene>
    <name evidence="10 11" type="primary">cobT</name>
    <name evidence="11" type="ORF">EO244_14340</name>
</gene>
<comment type="caution">
    <text evidence="11">The sequence shown here is derived from an EMBL/GenBank/DDBJ whole genome shotgun (WGS) entry which is preliminary data.</text>
</comment>
<dbReference type="Proteomes" id="UP000289703">
    <property type="component" value="Unassembled WGS sequence"/>
</dbReference>
<dbReference type="RefSeq" id="WP_129255378.1">
    <property type="nucleotide sequence ID" value="NZ_SAXA01000015.1"/>
</dbReference>
<keyword evidence="5 10" id="KW-0169">Cobalamin biosynthesis</keyword>
<dbReference type="InterPro" id="IPR036087">
    <property type="entry name" value="Nict_dMeBzImd_PRibTrfase_sf"/>
</dbReference>
<evidence type="ECO:0000313" key="11">
    <source>
        <dbReference type="EMBL" id="RXQ89542.1"/>
    </source>
</evidence>
<feature type="active site" description="Proton acceptor" evidence="10">
    <location>
        <position position="313"/>
    </location>
</feature>
<dbReference type="UniPathway" id="UPA00061">
    <property type="reaction ID" value="UER00516"/>
</dbReference>
<dbReference type="NCBIfam" id="NF000996">
    <property type="entry name" value="PRK00105.1"/>
    <property type="match status" value="1"/>
</dbReference>
<comment type="catalytic activity">
    <reaction evidence="9 10">
        <text>5,6-dimethylbenzimidazole + nicotinate beta-D-ribonucleotide = alpha-ribazole 5'-phosphate + nicotinate + H(+)</text>
        <dbReference type="Rhea" id="RHEA:11196"/>
        <dbReference type="ChEBI" id="CHEBI:15378"/>
        <dbReference type="ChEBI" id="CHEBI:15890"/>
        <dbReference type="ChEBI" id="CHEBI:32544"/>
        <dbReference type="ChEBI" id="CHEBI:57502"/>
        <dbReference type="ChEBI" id="CHEBI:57918"/>
        <dbReference type="EC" id="2.4.2.21"/>
    </reaction>
</comment>
<dbReference type="NCBIfam" id="TIGR03160">
    <property type="entry name" value="cobT_DBIPRT"/>
    <property type="match status" value="1"/>
</dbReference>
<dbReference type="EMBL" id="SAXA01000015">
    <property type="protein sequence ID" value="RXQ89542.1"/>
    <property type="molecule type" value="Genomic_DNA"/>
</dbReference>
<dbReference type="InterPro" id="IPR003200">
    <property type="entry name" value="Nict_dMeBzImd_PRibTrfase"/>
</dbReference>
<name>A0A4Q1JJ57_9BACT</name>
<dbReference type="GO" id="GO:0008939">
    <property type="term" value="F:nicotinate-nucleotide-dimethylbenzimidazole phosphoribosyltransferase activity"/>
    <property type="evidence" value="ECO:0007669"/>
    <property type="project" value="UniProtKB-UniRule"/>
</dbReference>
<dbReference type="Pfam" id="PF02277">
    <property type="entry name" value="DBI_PRT"/>
    <property type="match status" value="1"/>
</dbReference>
<keyword evidence="6 10" id="KW-0328">Glycosyltransferase</keyword>
<dbReference type="Gene3D" id="1.10.1610.10">
    <property type="match status" value="1"/>
</dbReference>
<organism evidence="11 12">
    <name type="scientific">Ancylomarina salipaludis</name>
    <dbReference type="NCBI Taxonomy" id="2501299"/>
    <lineage>
        <taxon>Bacteria</taxon>
        <taxon>Pseudomonadati</taxon>
        <taxon>Bacteroidota</taxon>
        <taxon>Bacteroidia</taxon>
        <taxon>Marinilabiliales</taxon>
        <taxon>Marinifilaceae</taxon>
        <taxon>Ancylomarina</taxon>
    </lineage>
</organism>
<comment type="function">
    <text evidence="10">Catalyzes the synthesis of alpha-ribazole-5'-phosphate from nicotinate mononucleotide (NAMN) and 5,6-dimethylbenzimidazole (DMB).</text>
</comment>
<dbReference type="CDD" id="cd02439">
    <property type="entry name" value="DMB-PRT_CobT"/>
    <property type="match status" value="1"/>
</dbReference>
<reference evidence="11 12" key="1">
    <citation type="submission" date="2019-01" db="EMBL/GenBank/DDBJ databases">
        <title>Ancylomarina salipaludis sp. nov., isolated from a salt marsh.</title>
        <authorList>
            <person name="Yoon J.-H."/>
        </authorList>
    </citation>
    <scope>NUCLEOTIDE SEQUENCE [LARGE SCALE GENOMIC DNA]</scope>
    <source>
        <strain evidence="11 12">SHSM-M15</strain>
    </source>
</reference>
<dbReference type="OrthoDB" id="9781491at2"/>
<evidence type="ECO:0000256" key="6">
    <source>
        <dbReference type="ARBA" id="ARBA00022676"/>
    </source>
</evidence>
<sequence>MQEFKIENLSTELDEKILNKTNNKTKPLGSLGILERIACKIAKIQSSLSPEIKKPTVVVFAGDHGIADDGVSFYPKSVSYQMLYNYMQGGAAINVFSRQHGIDFKVVDAGVDHDFEPELNIINRKIAYGTKNYRFESAMTKEQCLEAIEKGAGIIEDCHKEGCNFIAFGEKGIGNTSSAALILSLLANIPLEDCVGRGTGLDQAGVKSKYELLNEGLSKYTGKTDDALEVMTYFGGFEIAMIMGGMLKAAELKMTLLIDGFIITSALLAASKINPKVLEYCLYAHKSNEKAHISMLNHLGAEPIMDIGMRLGEGTGAMVCYPLVKSAVQYFNEMASFEEAGVSEAVEEAASH</sequence>
<evidence type="ECO:0000256" key="8">
    <source>
        <dbReference type="ARBA" id="ARBA00030686"/>
    </source>
</evidence>
<evidence type="ECO:0000313" key="12">
    <source>
        <dbReference type="Proteomes" id="UP000289703"/>
    </source>
</evidence>
<keyword evidence="12" id="KW-1185">Reference proteome</keyword>
<evidence type="ECO:0000256" key="1">
    <source>
        <dbReference type="ARBA" id="ARBA00005049"/>
    </source>
</evidence>
<comment type="similarity">
    <text evidence="2 10">Belongs to the CobT family.</text>
</comment>
<dbReference type="GO" id="GO:0009236">
    <property type="term" value="P:cobalamin biosynthetic process"/>
    <property type="evidence" value="ECO:0007669"/>
    <property type="project" value="UniProtKB-UniRule"/>
</dbReference>
<dbReference type="HAMAP" id="MF_00230">
    <property type="entry name" value="CobT"/>
    <property type="match status" value="1"/>
</dbReference>
<dbReference type="InterPro" id="IPR017846">
    <property type="entry name" value="Nict_dMeBzImd_PRibTrfase_bact"/>
</dbReference>
<protein>
    <recommendedName>
        <fullName evidence="4 10">Nicotinate-nucleotide--dimethylbenzimidazole phosphoribosyltransferase</fullName>
        <shortName evidence="10">NN:DBI PRT</shortName>
        <ecNumber evidence="3 10">2.4.2.21</ecNumber>
    </recommendedName>
    <alternativeName>
        <fullName evidence="8 10">N(1)-alpha-phosphoribosyltransferase</fullName>
    </alternativeName>
</protein>
<evidence type="ECO:0000256" key="9">
    <source>
        <dbReference type="ARBA" id="ARBA00047340"/>
    </source>
</evidence>
<dbReference type="AlphaFoldDB" id="A0A4Q1JJ57"/>
<evidence type="ECO:0000256" key="5">
    <source>
        <dbReference type="ARBA" id="ARBA00022573"/>
    </source>
</evidence>